<evidence type="ECO:0000256" key="7">
    <source>
        <dbReference type="ARBA" id="ARBA00029745"/>
    </source>
</evidence>
<evidence type="ECO:0000256" key="1">
    <source>
        <dbReference type="ARBA" id="ARBA00005046"/>
    </source>
</evidence>
<dbReference type="Gene3D" id="3.90.1170.40">
    <property type="entry name" value="Molybdopterin biosynthesis MoaE subunit"/>
    <property type="match status" value="1"/>
</dbReference>
<dbReference type="EMBL" id="JAUCBP010000007">
    <property type="protein sequence ID" value="MDM7860491.1"/>
    <property type="molecule type" value="Genomic_DNA"/>
</dbReference>
<evidence type="ECO:0000256" key="9">
    <source>
        <dbReference type="ARBA" id="ARBA00030781"/>
    </source>
</evidence>
<comment type="pathway">
    <text evidence="1">Cofactor biosynthesis; molybdopterin biosynthesis.</text>
</comment>
<evidence type="ECO:0000256" key="10">
    <source>
        <dbReference type="ARBA" id="ARBA00032474"/>
    </source>
</evidence>
<evidence type="ECO:0000256" key="6">
    <source>
        <dbReference type="ARBA" id="ARBA00026066"/>
    </source>
</evidence>
<proteinExistence type="inferred from homology"/>
<protein>
    <recommendedName>
        <fullName evidence="4">Molybdopterin synthase catalytic subunit</fullName>
        <ecNumber evidence="3">2.8.1.12</ecNumber>
    </recommendedName>
    <alternativeName>
        <fullName evidence="9">MPT synthase subunit 2</fullName>
    </alternativeName>
    <alternativeName>
        <fullName evidence="7">Molybdenum cofactor biosynthesis protein E</fullName>
    </alternativeName>
    <alternativeName>
        <fullName evidence="8">Molybdopterin-converting factor large subunit</fullName>
    </alternativeName>
    <alternativeName>
        <fullName evidence="10">Molybdopterin-converting factor subunit 2</fullName>
    </alternativeName>
</protein>
<evidence type="ECO:0000256" key="3">
    <source>
        <dbReference type="ARBA" id="ARBA00011950"/>
    </source>
</evidence>
<dbReference type="Pfam" id="PF02391">
    <property type="entry name" value="MoaE"/>
    <property type="match status" value="1"/>
</dbReference>
<dbReference type="SUPFAM" id="SSF54690">
    <property type="entry name" value="Molybdopterin synthase subunit MoaE"/>
    <property type="match status" value="1"/>
</dbReference>
<sequence length="162" mass="18319">MKSRFYHRLLAVNVDRISVQTEDFDVAECYSVLREAEGDGAIVTFTGIVRELAQEARLAGIELEHYPQMTHLALEKLVADARSRFTLGAVTIIHRVGKLAAHEQIVFVGVTSRHRQAAFDACQFLMDILKRDVPLWKKEWHEDGSGQWVAAKDSDKKAAAKW</sequence>
<reference evidence="12 13" key="1">
    <citation type="submission" date="2023-06" db="EMBL/GenBank/DDBJ databases">
        <title>Alteromonas sp. ASW11-36 isolated from intertidal sand.</title>
        <authorList>
            <person name="Li Y."/>
        </authorList>
    </citation>
    <scope>NUCLEOTIDE SEQUENCE [LARGE SCALE GENOMIC DNA]</scope>
    <source>
        <strain evidence="12 13">ASW11-36</strain>
    </source>
</reference>
<dbReference type="PANTHER" id="PTHR23404">
    <property type="entry name" value="MOLYBDOPTERIN SYNTHASE RELATED"/>
    <property type="match status" value="1"/>
</dbReference>
<organism evidence="12 13">
    <name type="scientific">Alteromonas arenosi</name>
    <dbReference type="NCBI Taxonomy" id="3055817"/>
    <lineage>
        <taxon>Bacteria</taxon>
        <taxon>Pseudomonadati</taxon>
        <taxon>Pseudomonadota</taxon>
        <taxon>Gammaproteobacteria</taxon>
        <taxon>Alteromonadales</taxon>
        <taxon>Alteromonadaceae</taxon>
        <taxon>Alteromonas/Salinimonas group</taxon>
        <taxon>Alteromonas</taxon>
    </lineage>
</organism>
<evidence type="ECO:0000256" key="11">
    <source>
        <dbReference type="ARBA" id="ARBA00049878"/>
    </source>
</evidence>
<evidence type="ECO:0000256" key="5">
    <source>
        <dbReference type="ARBA" id="ARBA00023150"/>
    </source>
</evidence>
<name>A0ABT7SWE7_9ALTE</name>
<evidence type="ECO:0000256" key="4">
    <source>
        <dbReference type="ARBA" id="ARBA00013858"/>
    </source>
</evidence>
<evidence type="ECO:0000313" key="13">
    <source>
        <dbReference type="Proteomes" id="UP001234343"/>
    </source>
</evidence>
<dbReference type="InterPro" id="IPR003448">
    <property type="entry name" value="Mopterin_biosynth_MoaE"/>
</dbReference>
<comment type="catalytic activity">
    <reaction evidence="11">
        <text>2 [molybdopterin-synthase sulfur-carrier protein]-C-terminal-Gly-aminoethanethioate + cyclic pyranopterin phosphate + H2O = molybdopterin + 2 [molybdopterin-synthase sulfur-carrier protein]-C-terminal Gly-Gly + 2 H(+)</text>
        <dbReference type="Rhea" id="RHEA:26333"/>
        <dbReference type="Rhea" id="RHEA-COMP:12202"/>
        <dbReference type="Rhea" id="RHEA-COMP:19907"/>
        <dbReference type="ChEBI" id="CHEBI:15377"/>
        <dbReference type="ChEBI" id="CHEBI:15378"/>
        <dbReference type="ChEBI" id="CHEBI:58698"/>
        <dbReference type="ChEBI" id="CHEBI:59648"/>
        <dbReference type="ChEBI" id="CHEBI:90778"/>
        <dbReference type="ChEBI" id="CHEBI:232372"/>
        <dbReference type="EC" id="2.8.1.12"/>
    </reaction>
</comment>
<accession>A0ABT7SWE7</accession>
<keyword evidence="13" id="KW-1185">Reference proteome</keyword>
<comment type="similarity">
    <text evidence="2">Belongs to the MoaE family.</text>
</comment>
<comment type="subunit">
    <text evidence="6">Heterotetramer of 2 MoaD subunits and 2 MoaE subunits. Also stable as homodimer. The enzyme changes between these two forms during catalysis.</text>
</comment>
<dbReference type="InterPro" id="IPR036563">
    <property type="entry name" value="MoaE_sf"/>
</dbReference>
<dbReference type="CDD" id="cd00756">
    <property type="entry name" value="MoaE"/>
    <property type="match status" value="1"/>
</dbReference>
<evidence type="ECO:0000256" key="8">
    <source>
        <dbReference type="ARBA" id="ARBA00030407"/>
    </source>
</evidence>
<keyword evidence="5" id="KW-0501">Molybdenum cofactor biosynthesis</keyword>
<dbReference type="Proteomes" id="UP001234343">
    <property type="component" value="Unassembled WGS sequence"/>
</dbReference>
<evidence type="ECO:0000313" key="12">
    <source>
        <dbReference type="EMBL" id="MDM7860491.1"/>
    </source>
</evidence>
<dbReference type="EC" id="2.8.1.12" evidence="3"/>
<gene>
    <name evidence="12" type="ORF">QTP81_07770</name>
</gene>
<comment type="caution">
    <text evidence="12">The sequence shown here is derived from an EMBL/GenBank/DDBJ whole genome shotgun (WGS) entry which is preliminary data.</text>
</comment>
<evidence type="ECO:0000256" key="2">
    <source>
        <dbReference type="ARBA" id="ARBA00005426"/>
    </source>
</evidence>